<dbReference type="AlphaFoldDB" id="A0A238XTT7"/>
<evidence type="ECO:0000256" key="1">
    <source>
        <dbReference type="ARBA" id="ARBA00004141"/>
    </source>
</evidence>
<keyword evidence="9" id="KW-1185">Reference proteome</keyword>
<comment type="subcellular location">
    <subcellularLocation>
        <location evidence="1">Membrane</location>
        <topology evidence="1">Multi-pass membrane protein</topology>
    </subcellularLocation>
</comment>
<evidence type="ECO:0000256" key="4">
    <source>
        <dbReference type="ARBA" id="ARBA00022989"/>
    </source>
</evidence>
<sequence>MMVMKNLFSSYGATALFVLLWSSGAIFSRWGLDHSSAFAILVWRFGLALLALAAIAAYRKRLCVRDSLNWQVAVTGLLLIGGYSVFYFLSLEQGMTPGVLATVLGVQPILTLMFVERRVSLLRIAGLVIALLGLVLVVSQSLINVHLSFSGMAYALLSLGSMTVGAILQKKIQQSPEDVLPLQYLVSLVLCLIFLPFKPYHMEWVVGFVVPWLWLGLIISVVAQLLLYRMIKAGNLVNVTSLFYLVPVITAVMDYIFLGNVMSALSMVGMLTIIIGLVVTFRHAN</sequence>
<protein>
    <submittedName>
        <fullName evidence="8">EamA-like transporter family protein</fullName>
    </submittedName>
</protein>
<dbReference type="GO" id="GO:0016020">
    <property type="term" value="C:membrane"/>
    <property type="evidence" value="ECO:0007669"/>
    <property type="project" value="UniProtKB-SubCell"/>
</dbReference>
<evidence type="ECO:0000256" key="3">
    <source>
        <dbReference type="ARBA" id="ARBA00022692"/>
    </source>
</evidence>
<feature type="transmembrane region" description="Helical" evidence="6">
    <location>
        <begin position="95"/>
        <end position="115"/>
    </location>
</feature>
<feature type="transmembrane region" description="Helical" evidence="6">
    <location>
        <begin position="149"/>
        <end position="168"/>
    </location>
</feature>
<feature type="transmembrane region" description="Helical" evidence="6">
    <location>
        <begin position="35"/>
        <end position="58"/>
    </location>
</feature>
<comment type="similarity">
    <text evidence="2">Belongs to the EamA transporter family.</text>
</comment>
<proteinExistence type="inferred from homology"/>
<evidence type="ECO:0000256" key="6">
    <source>
        <dbReference type="SAM" id="Phobius"/>
    </source>
</evidence>
<feature type="transmembrane region" description="Helical" evidence="6">
    <location>
        <begin position="122"/>
        <end position="143"/>
    </location>
</feature>
<feature type="transmembrane region" description="Helical" evidence="6">
    <location>
        <begin position="70"/>
        <end position="89"/>
    </location>
</feature>
<name>A0A238XTT7_9PROT</name>
<dbReference type="InterPro" id="IPR000620">
    <property type="entry name" value="EamA_dom"/>
</dbReference>
<dbReference type="InterPro" id="IPR050638">
    <property type="entry name" value="AA-Vitamin_Transporters"/>
</dbReference>
<dbReference type="PANTHER" id="PTHR32322">
    <property type="entry name" value="INNER MEMBRANE TRANSPORTER"/>
    <property type="match status" value="1"/>
</dbReference>
<feature type="transmembrane region" description="Helical" evidence="6">
    <location>
        <begin position="209"/>
        <end position="228"/>
    </location>
</feature>
<dbReference type="EMBL" id="FZOA01000001">
    <property type="protein sequence ID" value="SNR62327.1"/>
    <property type="molecule type" value="Genomic_DNA"/>
</dbReference>
<evidence type="ECO:0000313" key="9">
    <source>
        <dbReference type="Proteomes" id="UP000198305"/>
    </source>
</evidence>
<keyword evidence="5 6" id="KW-0472">Membrane</keyword>
<evidence type="ECO:0000313" key="8">
    <source>
        <dbReference type="EMBL" id="SNR62327.1"/>
    </source>
</evidence>
<evidence type="ECO:0000256" key="5">
    <source>
        <dbReference type="ARBA" id="ARBA00023136"/>
    </source>
</evidence>
<feature type="transmembrane region" description="Helical" evidence="6">
    <location>
        <begin position="235"/>
        <end position="258"/>
    </location>
</feature>
<evidence type="ECO:0000256" key="2">
    <source>
        <dbReference type="ARBA" id="ARBA00007362"/>
    </source>
</evidence>
<evidence type="ECO:0000259" key="7">
    <source>
        <dbReference type="Pfam" id="PF00892"/>
    </source>
</evidence>
<dbReference type="PANTHER" id="PTHR32322:SF2">
    <property type="entry name" value="EAMA DOMAIN-CONTAINING PROTEIN"/>
    <property type="match status" value="1"/>
</dbReference>
<keyword evidence="4 6" id="KW-1133">Transmembrane helix</keyword>
<dbReference type="InterPro" id="IPR037185">
    <property type="entry name" value="EmrE-like"/>
</dbReference>
<accession>A0A238XTT7</accession>
<gene>
    <name evidence="8" type="ORF">SAMN05192560_0201</name>
</gene>
<dbReference type="SUPFAM" id="SSF103481">
    <property type="entry name" value="Multidrug resistance efflux transporter EmrE"/>
    <property type="match status" value="2"/>
</dbReference>
<feature type="transmembrane region" description="Helical" evidence="6">
    <location>
        <begin position="180"/>
        <end position="197"/>
    </location>
</feature>
<feature type="domain" description="EamA" evidence="7">
    <location>
        <begin position="15"/>
        <end position="138"/>
    </location>
</feature>
<dbReference type="Proteomes" id="UP000198305">
    <property type="component" value="Unassembled WGS sequence"/>
</dbReference>
<dbReference type="Pfam" id="PF00892">
    <property type="entry name" value="EamA"/>
    <property type="match status" value="2"/>
</dbReference>
<feature type="domain" description="EamA" evidence="7">
    <location>
        <begin position="150"/>
        <end position="281"/>
    </location>
</feature>
<keyword evidence="3 6" id="KW-0812">Transmembrane</keyword>
<feature type="transmembrane region" description="Helical" evidence="6">
    <location>
        <begin position="264"/>
        <end position="281"/>
    </location>
</feature>
<organism evidence="8 9">
    <name type="scientific">Methylobacillus rhizosphaerae</name>
    <dbReference type="NCBI Taxonomy" id="551994"/>
    <lineage>
        <taxon>Bacteria</taxon>
        <taxon>Pseudomonadati</taxon>
        <taxon>Pseudomonadota</taxon>
        <taxon>Betaproteobacteria</taxon>
        <taxon>Nitrosomonadales</taxon>
        <taxon>Methylophilaceae</taxon>
        <taxon>Methylobacillus</taxon>
    </lineage>
</organism>
<reference evidence="9" key="1">
    <citation type="submission" date="2017-06" db="EMBL/GenBank/DDBJ databases">
        <authorList>
            <person name="Varghese N."/>
            <person name="Submissions S."/>
        </authorList>
    </citation>
    <scope>NUCLEOTIDE SEQUENCE [LARGE SCALE GENOMIC DNA]</scope>
    <source>
        <strain evidence="9">Ca-68</strain>
    </source>
</reference>